<dbReference type="GO" id="GO:0005840">
    <property type="term" value="C:ribosome"/>
    <property type="evidence" value="ECO:0007669"/>
    <property type="project" value="InterPro"/>
</dbReference>
<keyword evidence="4 5" id="KW-0143">Chaperone</keyword>
<evidence type="ECO:0000313" key="8">
    <source>
        <dbReference type="EMBL" id="REF84773.1"/>
    </source>
</evidence>
<dbReference type="SUPFAM" id="SSF50346">
    <property type="entry name" value="PRC-barrel domain"/>
    <property type="match status" value="1"/>
</dbReference>
<feature type="domain" description="RimM N-terminal" evidence="6">
    <location>
        <begin position="17"/>
        <end position="96"/>
    </location>
</feature>
<dbReference type="Gene3D" id="2.30.30.240">
    <property type="entry name" value="PRC-barrel domain"/>
    <property type="match status" value="1"/>
</dbReference>
<dbReference type="EMBL" id="QUMO01000004">
    <property type="protein sequence ID" value="REF84773.1"/>
    <property type="molecule type" value="Genomic_DNA"/>
</dbReference>
<evidence type="ECO:0000259" key="6">
    <source>
        <dbReference type="Pfam" id="PF01782"/>
    </source>
</evidence>
<dbReference type="InterPro" id="IPR011961">
    <property type="entry name" value="RimM"/>
</dbReference>
<proteinExistence type="inferred from homology"/>
<evidence type="ECO:0000313" key="9">
    <source>
        <dbReference type="Proteomes" id="UP000256900"/>
    </source>
</evidence>
<dbReference type="Proteomes" id="UP000256900">
    <property type="component" value="Unassembled WGS sequence"/>
</dbReference>
<dbReference type="Pfam" id="PF24986">
    <property type="entry name" value="PRC_RimM"/>
    <property type="match status" value="1"/>
</dbReference>
<name>A0A3D9YTF5_9HYPH</name>
<dbReference type="GO" id="GO:0042274">
    <property type="term" value="P:ribosomal small subunit biogenesis"/>
    <property type="evidence" value="ECO:0007669"/>
    <property type="project" value="UniProtKB-UniRule"/>
</dbReference>
<dbReference type="PANTHER" id="PTHR33692:SF1">
    <property type="entry name" value="RIBOSOME MATURATION FACTOR RIMM"/>
    <property type="match status" value="1"/>
</dbReference>
<dbReference type="InterPro" id="IPR056792">
    <property type="entry name" value="PRC_RimM"/>
</dbReference>
<comment type="function">
    <text evidence="5">An accessory protein needed during the final step in the assembly of 30S ribosomal subunit, possibly for assembly of the head region. Essential for efficient processing of 16S rRNA. May be needed both before and after RbfA during the maturation of 16S rRNA. It has affinity for free ribosomal 30S subunits but not for 70S ribosomes.</text>
</comment>
<evidence type="ECO:0000256" key="4">
    <source>
        <dbReference type="ARBA" id="ARBA00023186"/>
    </source>
</evidence>
<dbReference type="SUPFAM" id="SSF50447">
    <property type="entry name" value="Translation proteins"/>
    <property type="match status" value="1"/>
</dbReference>
<comment type="caution">
    <text evidence="8">The sequence shown here is derived from an EMBL/GenBank/DDBJ whole genome shotgun (WGS) entry which is preliminary data.</text>
</comment>
<sequence length="190" mass="20059">MTPSRPVPPPAHDLVLVGRIGAAHGIKGEVRLVSFTEDPKAIGDYGALQDADGKRRFEIATLRRVKDNIFIARFVGISTRDAAEALNNLELYLPRAALPAAAEGEFYHADLIGLAAVDGAGTEIGRVLNVLNFGGGDILEIAPAGGGETLLLPFTTACVPSVDLAAKRLLIVPPIEIEAVPEGDDLDTFR</sequence>
<dbReference type="InterPro" id="IPR011033">
    <property type="entry name" value="PRC_barrel-like_sf"/>
</dbReference>
<gene>
    <name evidence="5" type="primary">rimM</name>
    <name evidence="8" type="ORF">DES32_2887</name>
</gene>
<feature type="domain" description="Ribosome maturation factor RimM PRC barrel" evidence="7">
    <location>
        <begin position="109"/>
        <end position="175"/>
    </location>
</feature>
<dbReference type="GO" id="GO:0006364">
    <property type="term" value="P:rRNA processing"/>
    <property type="evidence" value="ECO:0007669"/>
    <property type="project" value="UniProtKB-UniRule"/>
</dbReference>
<dbReference type="InterPro" id="IPR036976">
    <property type="entry name" value="RimM_N_sf"/>
</dbReference>
<evidence type="ECO:0000259" key="7">
    <source>
        <dbReference type="Pfam" id="PF24986"/>
    </source>
</evidence>
<dbReference type="RefSeq" id="WP_115837377.1">
    <property type="nucleotide sequence ID" value="NZ_CP025086.1"/>
</dbReference>
<keyword evidence="2 5" id="KW-0690">Ribosome biogenesis</keyword>
<dbReference type="InterPro" id="IPR009000">
    <property type="entry name" value="Transl_B-barrel_sf"/>
</dbReference>
<dbReference type="AlphaFoldDB" id="A0A3D9YTF5"/>
<evidence type="ECO:0000256" key="1">
    <source>
        <dbReference type="ARBA" id="ARBA00022490"/>
    </source>
</evidence>
<evidence type="ECO:0000256" key="3">
    <source>
        <dbReference type="ARBA" id="ARBA00022552"/>
    </source>
</evidence>
<comment type="subunit">
    <text evidence="5">Binds ribosomal protein uS19.</text>
</comment>
<organism evidence="8 9">
    <name type="scientific">Methylovirgula ligni</name>
    <dbReference type="NCBI Taxonomy" id="569860"/>
    <lineage>
        <taxon>Bacteria</taxon>
        <taxon>Pseudomonadati</taxon>
        <taxon>Pseudomonadota</taxon>
        <taxon>Alphaproteobacteria</taxon>
        <taxon>Hyphomicrobiales</taxon>
        <taxon>Beijerinckiaceae</taxon>
        <taxon>Methylovirgula</taxon>
    </lineage>
</organism>
<dbReference type="NCBIfam" id="TIGR02273">
    <property type="entry name" value="16S_RimM"/>
    <property type="match status" value="1"/>
</dbReference>
<dbReference type="GO" id="GO:0005737">
    <property type="term" value="C:cytoplasm"/>
    <property type="evidence" value="ECO:0007669"/>
    <property type="project" value="UniProtKB-SubCell"/>
</dbReference>
<comment type="domain">
    <text evidence="5">The PRC barrel domain binds ribosomal protein uS19.</text>
</comment>
<evidence type="ECO:0000256" key="5">
    <source>
        <dbReference type="HAMAP-Rule" id="MF_00014"/>
    </source>
</evidence>
<keyword evidence="3 5" id="KW-0698">rRNA processing</keyword>
<dbReference type="GO" id="GO:0043022">
    <property type="term" value="F:ribosome binding"/>
    <property type="evidence" value="ECO:0007669"/>
    <property type="project" value="InterPro"/>
</dbReference>
<accession>A0A3D9YTF5</accession>
<dbReference type="InterPro" id="IPR002676">
    <property type="entry name" value="RimM_N"/>
</dbReference>
<dbReference type="Pfam" id="PF01782">
    <property type="entry name" value="RimM"/>
    <property type="match status" value="1"/>
</dbReference>
<evidence type="ECO:0000256" key="2">
    <source>
        <dbReference type="ARBA" id="ARBA00022517"/>
    </source>
</evidence>
<comment type="subcellular location">
    <subcellularLocation>
        <location evidence="5">Cytoplasm</location>
    </subcellularLocation>
</comment>
<dbReference type="OrthoDB" id="9788191at2"/>
<dbReference type="PANTHER" id="PTHR33692">
    <property type="entry name" value="RIBOSOME MATURATION FACTOR RIMM"/>
    <property type="match status" value="1"/>
</dbReference>
<protein>
    <recommendedName>
        <fullName evidence="5">Ribosome maturation factor RimM</fullName>
    </recommendedName>
</protein>
<keyword evidence="9" id="KW-1185">Reference proteome</keyword>
<reference evidence="8 9" key="1">
    <citation type="submission" date="2018-08" db="EMBL/GenBank/DDBJ databases">
        <title>Genomic Encyclopedia of Type Strains, Phase IV (KMG-IV): sequencing the most valuable type-strain genomes for metagenomic binning, comparative biology and taxonomic classification.</title>
        <authorList>
            <person name="Goeker M."/>
        </authorList>
    </citation>
    <scope>NUCLEOTIDE SEQUENCE [LARGE SCALE GENOMIC DNA]</scope>
    <source>
        <strain evidence="8 9">BW863</strain>
    </source>
</reference>
<comment type="similarity">
    <text evidence="5">Belongs to the RimM family.</text>
</comment>
<dbReference type="Gene3D" id="2.40.30.60">
    <property type="entry name" value="RimM"/>
    <property type="match status" value="1"/>
</dbReference>
<dbReference type="HAMAP" id="MF_00014">
    <property type="entry name" value="Ribosome_mat_RimM"/>
    <property type="match status" value="1"/>
</dbReference>
<keyword evidence="1 5" id="KW-0963">Cytoplasm</keyword>